<organism evidence="15 16">
    <name type="scientific">Penicillium olsonii</name>
    <dbReference type="NCBI Taxonomy" id="99116"/>
    <lineage>
        <taxon>Eukaryota</taxon>
        <taxon>Fungi</taxon>
        <taxon>Dikarya</taxon>
        <taxon>Ascomycota</taxon>
        <taxon>Pezizomycotina</taxon>
        <taxon>Eurotiomycetes</taxon>
        <taxon>Eurotiomycetidae</taxon>
        <taxon>Eurotiales</taxon>
        <taxon>Aspergillaceae</taxon>
        <taxon>Penicillium</taxon>
    </lineage>
</organism>
<dbReference type="PRINTS" id="PR00723">
    <property type="entry name" value="SUBTILISIN"/>
</dbReference>
<feature type="active site" description="Charge relay system" evidence="9 10">
    <location>
        <position position="555"/>
    </location>
</feature>
<evidence type="ECO:0000256" key="8">
    <source>
        <dbReference type="ARBA" id="ARBA00023145"/>
    </source>
</evidence>
<dbReference type="Pfam" id="PF02225">
    <property type="entry name" value="PA"/>
    <property type="match status" value="1"/>
</dbReference>
<dbReference type="InterPro" id="IPR023827">
    <property type="entry name" value="Peptidase_S8_Asp-AS"/>
</dbReference>
<evidence type="ECO:0000256" key="4">
    <source>
        <dbReference type="ARBA" id="ARBA00022670"/>
    </source>
</evidence>
<proteinExistence type="inferred from homology"/>
<keyword evidence="16" id="KW-1185">Reference proteome</keyword>
<dbReference type="GO" id="GO:0006508">
    <property type="term" value="P:proteolysis"/>
    <property type="evidence" value="ECO:0007669"/>
    <property type="project" value="UniProtKB-KW"/>
</dbReference>
<dbReference type="SUPFAM" id="SSF52743">
    <property type="entry name" value="Subtilisin-like"/>
    <property type="match status" value="1"/>
</dbReference>
<dbReference type="Pfam" id="PF00082">
    <property type="entry name" value="Peptidase_S8"/>
    <property type="match status" value="1"/>
</dbReference>
<feature type="domain" description="PA" evidence="13">
    <location>
        <begin position="401"/>
        <end position="475"/>
    </location>
</feature>
<dbReference type="InterPro" id="IPR003137">
    <property type="entry name" value="PA_domain"/>
</dbReference>
<dbReference type="InterPro" id="IPR050131">
    <property type="entry name" value="Peptidase_S8_subtilisin-like"/>
</dbReference>
<dbReference type="Proteomes" id="UP001153618">
    <property type="component" value="Unassembled WGS sequence"/>
</dbReference>
<comment type="caution">
    <text evidence="15">The sequence shown here is derived from an EMBL/GenBank/DDBJ whole genome shotgun (WGS) entry which is preliminary data.</text>
</comment>
<keyword evidence="7 10" id="KW-0720">Serine protease</keyword>
<evidence type="ECO:0000256" key="1">
    <source>
        <dbReference type="ARBA" id="ARBA00011073"/>
    </source>
</evidence>
<evidence type="ECO:0008006" key="17">
    <source>
        <dbReference type="Google" id="ProtNLM"/>
    </source>
</evidence>
<dbReference type="InterPro" id="IPR010435">
    <property type="entry name" value="C5a/SBT2-like_Fn3"/>
</dbReference>
<evidence type="ECO:0000256" key="10">
    <source>
        <dbReference type="PROSITE-ProRule" id="PRU01240"/>
    </source>
</evidence>
<dbReference type="InterPro" id="IPR036852">
    <property type="entry name" value="Peptidase_S8/S53_dom_sf"/>
</dbReference>
<dbReference type="InterPro" id="IPR023828">
    <property type="entry name" value="Peptidase_S8_Ser-AS"/>
</dbReference>
<evidence type="ECO:0000256" key="6">
    <source>
        <dbReference type="ARBA" id="ARBA00022801"/>
    </source>
</evidence>
<evidence type="ECO:0000259" key="13">
    <source>
        <dbReference type="Pfam" id="PF02225"/>
    </source>
</evidence>
<dbReference type="GO" id="GO:0004252">
    <property type="term" value="F:serine-type endopeptidase activity"/>
    <property type="evidence" value="ECO:0007669"/>
    <property type="project" value="UniProtKB-UniRule"/>
</dbReference>
<feature type="active site" description="Charge relay system" evidence="9 10">
    <location>
        <position position="191"/>
    </location>
</feature>
<keyword evidence="6 10" id="KW-0378">Hydrolase</keyword>
<evidence type="ECO:0000256" key="5">
    <source>
        <dbReference type="ARBA" id="ARBA00022729"/>
    </source>
</evidence>
<evidence type="ECO:0000256" key="11">
    <source>
        <dbReference type="RuleBase" id="RU003355"/>
    </source>
</evidence>
<evidence type="ECO:0000256" key="3">
    <source>
        <dbReference type="ARBA" id="ARBA00022525"/>
    </source>
</evidence>
<dbReference type="SUPFAM" id="SSF52025">
    <property type="entry name" value="PA domain"/>
    <property type="match status" value="1"/>
</dbReference>
<dbReference type="PROSITE" id="PS51892">
    <property type="entry name" value="SUBTILASE"/>
    <property type="match status" value="1"/>
</dbReference>
<dbReference type="Pfam" id="PF06280">
    <property type="entry name" value="fn3_5"/>
    <property type="match status" value="1"/>
</dbReference>
<dbReference type="GO" id="GO:0016020">
    <property type="term" value="C:membrane"/>
    <property type="evidence" value="ECO:0007669"/>
    <property type="project" value="InterPro"/>
</dbReference>
<evidence type="ECO:0000256" key="7">
    <source>
        <dbReference type="ARBA" id="ARBA00022825"/>
    </source>
</evidence>
<dbReference type="InterPro" id="IPR046450">
    <property type="entry name" value="PA_dom_sf"/>
</dbReference>
<gene>
    <name evidence="15" type="ORF">POLS_LOCUS5158</name>
</gene>
<feature type="domain" description="C5a peptidase/Subtilisin-like protease SBT2-like Fn3-like" evidence="14">
    <location>
        <begin position="633"/>
        <end position="751"/>
    </location>
</feature>
<accession>A0A9W4MW61</accession>
<evidence type="ECO:0000259" key="12">
    <source>
        <dbReference type="Pfam" id="PF00082"/>
    </source>
</evidence>
<evidence type="ECO:0000313" key="15">
    <source>
        <dbReference type="EMBL" id="CAG8118329.1"/>
    </source>
</evidence>
<dbReference type="InterPro" id="IPR015500">
    <property type="entry name" value="Peptidase_S8_subtilisin-rel"/>
</dbReference>
<evidence type="ECO:0000256" key="2">
    <source>
        <dbReference type="ARBA" id="ARBA00022512"/>
    </source>
</evidence>
<keyword evidence="3" id="KW-0964">Secreted</keyword>
<dbReference type="OrthoDB" id="10256524at2759"/>
<dbReference type="Gene3D" id="3.50.30.30">
    <property type="match status" value="1"/>
</dbReference>
<dbReference type="AlphaFoldDB" id="A0A9W4MW61"/>
<comment type="similarity">
    <text evidence="1 10 11">Belongs to the peptidase S8 family.</text>
</comment>
<protein>
    <recommendedName>
        <fullName evidence="17">Oryzin</fullName>
    </recommendedName>
</protein>
<dbReference type="PROSITE" id="PS00136">
    <property type="entry name" value="SUBTILASE_ASP"/>
    <property type="match status" value="1"/>
</dbReference>
<dbReference type="PANTHER" id="PTHR43806">
    <property type="entry name" value="PEPTIDASE S8"/>
    <property type="match status" value="1"/>
</dbReference>
<keyword evidence="4 10" id="KW-0645">Protease</keyword>
<dbReference type="EMBL" id="CAJVOS010000027">
    <property type="protein sequence ID" value="CAG8118329.1"/>
    <property type="molecule type" value="Genomic_DNA"/>
</dbReference>
<name>A0A9W4MW61_PENOL</name>
<evidence type="ECO:0000256" key="9">
    <source>
        <dbReference type="PIRSR" id="PIRSR615500-1"/>
    </source>
</evidence>
<dbReference type="CDD" id="cd07489">
    <property type="entry name" value="Peptidases_S8_5"/>
    <property type="match status" value="1"/>
</dbReference>
<dbReference type="PANTHER" id="PTHR43806:SF66">
    <property type="entry name" value="SERIN ENDOPEPTIDASE"/>
    <property type="match status" value="1"/>
</dbReference>
<dbReference type="PROSITE" id="PS00138">
    <property type="entry name" value="SUBTILASE_SER"/>
    <property type="match status" value="1"/>
</dbReference>
<evidence type="ECO:0000313" key="16">
    <source>
        <dbReference type="Proteomes" id="UP001153618"/>
    </source>
</evidence>
<dbReference type="InterPro" id="IPR022398">
    <property type="entry name" value="Peptidase_S8_His-AS"/>
</dbReference>
<feature type="domain" description="Peptidase S8/S53" evidence="12">
    <location>
        <begin position="182"/>
        <end position="590"/>
    </location>
</feature>
<feature type="active site" description="Charge relay system" evidence="9 10">
    <location>
        <position position="231"/>
    </location>
</feature>
<sequence length="906" mass="96071">MTSAFTLSLLLSHSFFQICLDLVILLNMAPLWSWLGAALAALPVALAAHGDPIAQKYIVEFANSKTSSASFLTTLQDHGIHASLNHDLSFDLFHGGSFTLLDDENEAAIVKQISSLSGVKNVSPVREMHHPQREASSVAHGAPVRRDLSHGLQRRGPSAHGDNDYPHIMTGVDKLRREGYTGSGIRVAVVDSGVDYKHPALGGCFGKGCLVEYGWNFLTNTSDPWEGQAGHGTHVSGLIAAQPNPYGFTGVAPNVTLGHYKILGQQTVQYESDIITVAFKRAYEDKTDIISASFGTYNGWSDEPIGQLVARLADAGLPVFIADGNDGSFGLFLASNSIDTPGSGIGIGSVNNKYSPLLLSGATYSTQNTTKPFGWQLAGTSDFKNGTYTLYPSSLNTSVVGDSCEPWTDDHPDLSDKIVLIRYGGCKSSQQQANAVKAGAKNVLIYLNEPGTYELSVQDANLTGVGMVSAQTGEKLVNLAASGAEIKLNMISEKFAKTIFINETNPQSGGQLSEFSQWGPSNELLPVTAVSAPGGFMLSTWPVPAGSYAIESGTSMATPYVAGCVALLMEARGKGNLTPNELRSLLSTTGKPNVFHDGVTASSLLGSVAQQGGGMIDAYKLVHATTSFNVSTIAFNDTQHIAPAYIRISNNSSSSRVYSVGHVGAATVYTLTGNSSIPKENKLGNFTEHVPEGASLQLSSSSISVPAGGSAVLKVTATPPKGLDFRRIPVYSGYVTFNGTSSDDSFSVPYLGVAAAMRNVTILDTTEGSNMIIDSVTEKPIQANEQLVFPGENDAYDRANTSYPIFQTKLSMGTNLLLVGVKAANSSTVLPVMEPQTALARTTQIGISGPNTFSFMGQLANGSYVPEGDYTMVVRALKIFGDRKNPRDYDTVRTVNFGFTYAAPAN</sequence>
<dbReference type="PROSITE" id="PS00137">
    <property type="entry name" value="SUBTILASE_HIS"/>
    <property type="match status" value="1"/>
</dbReference>
<dbReference type="InterPro" id="IPR034187">
    <property type="entry name" value="Peptidases_S8_5"/>
</dbReference>
<reference evidence="15" key="1">
    <citation type="submission" date="2021-07" db="EMBL/GenBank/DDBJ databases">
        <authorList>
            <person name="Branca A.L. A."/>
        </authorList>
    </citation>
    <scope>NUCLEOTIDE SEQUENCE</scope>
</reference>
<dbReference type="Gene3D" id="3.40.50.200">
    <property type="entry name" value="Peptidase S8/S53 domain"/>
    <property type="match status" value="2"/>
</dbReference>
<keyword evidence="8" id="KW-0865">Zymogen</keyword>
<dbReference type="InterPro" id="IPR000209">
    <property type="entry name" value="Peptidase_S8/S53_dom"/>
</dbReference>
<keyword evidence="2" id="KW-0134">Cell wall</keyword>
<evidence type="ECO:0000259" key="14">
    <source>
        <dbReference type="Pfam" id="PF06280"/>
    </source>
</evidence>
<keyword evidence="5" id="KW-0732">Signal</keyword>